<name>A0ABT7CQR2_9BACT</name>
<dbReference type="EMBL" id="JASJOT010000019">
    <property type="protein sequence ID" value="MDJ1496084.1"/>
    <property type="molecule type" value="Genomic_DNA"/>
</dbReference>
<accession>A0ABT7CQR2</accession>
<protein>
    <recommendedName>
        <fullName evidence="3">Outer membrane protein beta-barrel domain-containing protein</fullName>
    </recommendedName>
</protein>
<dbReference type="Proteomes" id="UP001228581">
    <property type="component" value="Unassembled WGS sequence"/>
</dbReference>
<gene>
    <name evidence="1" type="ORF">QNI19_24320</name>
</gene>
<comment type="caution">
    <text evidence="1">The sequence shown here is derived from an EMBL/GenBank/DDBJ whole genome shotgun (WGS) entry which is preliminary data.</text>
</comment>
<sequence>MKSLKPLLLATLMLWTYVGYGQIDKIKKASHSHSSSSGKSSSGDNGRSGNNSAFALWAFWQAGKGMILWQMYQLNQKDTIPSIISLEVMPQVGIQPPDNYWLLPRIRGNWGLFSMDFRYNFLMEDDALEGKIKSLGTFDWQIVQLNFVNTRPVTVRAGFGTMIENFGDHNAYFEWTLGGDLRLKEGKLGGGLEYRATESHFGIMPRREINARVEYQLFQWHRLKGYGTLGGIFQRYYSDINVWGMQTGFIFRLQ</sequence>
<dbReference type="RefSeq" id="WP_314000624.1">
    <property type="nucleotide sequence ID" value="NZ_JASJOT010000019.1"/>
</dbReference>
<evidence type="ECO:0008006" key="3">
    <source>
        <dbReference type="Google" id="ProtNLM"/>
    </source>
</evidence>
<evidence type="ECO:0000313" key="2">
    <source>
        <dbReference type="Proteomes" id="UP001228581"/>
    </source>
</evidence>
<proteinExistence type="predicted"/>
<evidence type="ECO:0000313" key="1">
    <source>
        <dbReference type="EMBL" id="MDJ1496084.1"/>
    </source>
</evidence>
<keyword evidence="2" id="KW-1185">Reference proteome</keyword>
<organism evidence="1 2">
    <name type="scientific">Xanthocytophaga flava</name>
    <dbReference type="NCBI Taxonomy" id="3048013"/>
    <lineage>
        <taxon>Bacteria</taxon>
        <taxon>Pseudomonadati</taxon>
        <taxon>Bacteroidota</taxon>
        <taxon>Cytophagia</taxon>
        <taxon>Cytophagales</taxon>
        <taxon>Rhodocytophagaceae</taxon>
        <taxon>Xanthocytophaga</taxon>
    </lineage>
</organism>
<reference evidence="1 2" key="1">
    <citation type="submission" date="2023-05" db="EMBL/GenBank/DDBJ databases">
        <authorList>
            <person name="Zhang X."/>
        </authorList>
    </citation>
    <scope>NUCLEOTIDE SEQUENCE [LARGE SCALE GENOMIC DNA]</scope>
    <source>
        <strain evidence="1 2">DM2B3-1</strain>
    </source>
</reference>